<dbReference type="Gene3D" id="1.10.10.470">
    <property type="entry name" value="Maltooligosyl trehalose synthase, domain 4"/>
    <property type="match status" value="1"/>
</dbReference>
<accession>A0A1C5HSP8</accession>
<proteinExistence type="predicted"/>
<dbReference type="PANTHER" id="PTHR10357">
    <property type="entry name" value="ALPHA-AMYLASE FAMILY MEMBER"/>
    <property type="match status" value="1"/>
</dbReference>
<dbReference type="GO" id="GO:0047470">
    <property type="term" value="F:(1,4)-alpha-D-glucan 1-alpha-D-glucosylmutase activity"/>
    <property type="evidence" value="ECO:0007669"/>
    <property type="project" value="TreeGrafter"/>
</dbReference>
<dbReference type="InterPro" id="IPR017853">
    <property type="entry name" value="GH"/>
</dbReference>
<dbReference type="SUPFAM" id="SSF51445">
    <property type="entry name" value="(Trans)glycosidases"/>
    <property type="match status" value="1"/>
</dbReference>
<dbReference type="CDD" id="cd11336">
    <property type="entry name" value="AmyAc_MTSase"/>
    <property type="match status" value="1"/>
</dbReference>
<dbReference type="Gene3D" id="3.30.1590.10">
    <property type="entry name" value="Maltooligosyl trehalose synthase, domain 2"/>
    <property type="match status" value="1"/>
</dbReference>
<dbReference type="InterPro" id="IPR006047">
    <property type="entry name" value="GH13_cat_dom"/>
</dbReference>
<dbReference type="Gene3D" id="3.20.20.80">
    <property type="entry name" value="Glycosidases"/>
    <property type="match status" value="1"/>
</dbReference>
<dbReference type="Proteomes" id="UP000198217">
    <property type="component" value="Chromosome I"/>
</dbReference>
<dbReference type="GO" id="GO:0005992">
    <property type="term" value="P:trehalose biosynthetic process"/>
    <property type="evidence" value="ECO:0007669"/>
    <property type="project" value="TreeGrafter"/>
</dbReference>
<name>A0A1C5HSP8_9ACTN</name>
<evidence type="ECO:0000256" key="1">
    <source>
        <dbReference type="SAM" id="MobiDB-lite"/>
    </source>
</evidence>
<feature type="region of interest" description="Disordered" evidence="1">
    <location>
        <begin position="1"/>
        <end position="21"/>
    </location>
</feature>
<sequence length="786" mass="85337">MAATPPPDPVRALTKVTTPSPTHRVGATYRIQVRPGFDLAATAGLADYLADLGVSHLYSAPLLTAAPGSAHGYDVVDHRAVNPELGGEAGRRRLLRALRAAGLGLVVDIVPNHAGVAVPAANPAWWDVLRRGRESAYAGWFDIDWERGRLLLPVLADTPDALDDLKLADGELRYHEHRFPIADGTGDGTPRQVHDRQHYELVSWRRGDAELTYRRFFAVSDLAGLRVEDPEVFAATHAEILRWAAAGEVDGIRVDHPDGLRDPAGYLARLRAAAPGAWLVVEKILEYGEELPDWPVDGTTGYDTLAAVGGLFVDSDAEADFTALDTRLVGHPTSWQNLTHDTKLAAATRLLAAELTRLAALAPEVEPAAARSALAELAAAFAVYRGYPPEGARHLAAARAEAGRRRPDLTGTLDALTRRLRDPDDELAQRFPQFTGAVMAKGVEDTAFYRWSRFVALNEVGGSPAHFGVPPAEFHRFATARQVRWPASMTTLSTHDTKRSEDVRARLAVLSELPERWASLVGDWMARAPLRDPAFAHLLWQTAVGAWPIERERLHAYAEKAAREAAASTSWTDPDPAFERAMHALVDAMYDDAALNAAIGDVAAEITPAGWSNALGQKLVQLAMPGVPDTYQGTELWDNSLVDPDNRRPVDFAVRRQLLARLDAGWRPAVDATGAAKLLVVSRTLRLRRDRPELFTGYRPVPVRGPAARHAVAFDRGGAIAVATRLPLRLAAAGGWRDTTLSISVHSVTDMFTGRVYSGSDLLLHDLLSTYPVALLAPVDLVEAAA</sequence>
<dbReference type="EMBL" id="LT607750">
    <property type="protein sequence ID" value="SCG48968.1"/>
    <property type="molecule type" value="Genomic_DNA"/>
</dbReference>
<protein>
    <submittedName>
        <fullName evidence="3">Maltooligosyl trehalose synthase</fullName>
    </submittedName>
</protein>
<dbReference type="NCBIfam" id="TIGR02401">
    <property type="entry name" value="trehalose_TreY"/>
    <property type="match status" value="1"/>
</dbReference>
<dbReference type="AlphaFoldDB" id="A0A1C5HSP8"/>
<dbReference type="InterPro" id="IPR012767">
    <property type="entry name" value="Trehalose_TreY"/>
</dbReference>
<evidence type="ECO:0000313" key="4">
    <source>
        <dbReference type="Proteomes" id="UP000198217"/>
    </source>
</evidence>
<dbReference type="SMART" id="SM00642">
    <property type="entry name" value="Aamy"/>
    <property type="match status" value="1"/>
</dbReference>
<organism evidence="3 4">
    <name type="scientific">Micromonospora echinaurantiaca</name>
    <dbReference type="NCBI Taxonomy" id="47857"/>
    <lineage>
        <taxon>Bacteria</taxon>
        <taxon>Bacillati</taxon>
        <taxon>Actinomycetota</taxon>
        <taxon>Actinomycetes</taxon>
        <taxon>Micromonosporales</taxon>
        <taxon>Micromonosporaceae</taxon>
        <taxon>Micromonospora</taxon>
    </lineage>
</organism>
<feature type="domain" description="Glycosyl hydrolase family 13 catalytic" evidence="2">
    <location>
        <begin position="32"/>
        <end position="417"/>
    </location>
</feature>
<evidence type="ECO:0000259" key="2">
    <source>
        <dbReference type="SMART" id="SM00642"/>
    </source>
</evidence>
<evidence type="ECO:0000313" key="3">
    <source>
        <dbReference type="EMBL" id="SCG48968.1"/>
    </source>
</evidence>
<dbReference type="GO" id="GO:0030980">
    <property type="term" value="P:alpha-glucan catabolic process"/>
    <property type="evidence" value="ECO:0007669"/>
    <property type="project" value="TreeGrafter"/>
</dbReference>
<keyword evidence="4" id="KW-1185">Reference proteome</keyword>
<gene>
    <name evidence="3" type="ORF">GA0070609_2149</name>
</gene>
<dbReference type="Gene3D" id="1.10.150.200">
    <property type="entry name" value="Maltooligosyl trehalose synthase, domain 3"/>
    <property type="match status" value="1"/>
</dbReference>
<reference evidence="3 4" key="1">
    <citation type="submission" date="2016-06" db="EMBL/GenBank/DDBJ databases">
        <authorList>
            <person name="Kjaerup R.B."/>
            <person name="Dalgaard T.S."/>
            <person name="Juul-Madsen H.R."/>
        </authorList>
    </citation>
    <scope>NUCLEOTIDE SEQUENCE [LARGE SCALE GENOMIC DNA]</scope>
    <source>
        <strain evidence="3 4">DSM 43904</strain>
    </source>
</reference>
<dbReference type="Pfam" id="PF00128">
    <property type="entry name" value="Alpha-amylase"/>
    <property type="match status" value="1"/>
</dbReference>
<dbReference type="PANTHER" id="PTHR10357:SF216">
    <property type="entry name" value="MALTOOLIGOSYL TREHALOSE SYNTHASE-RELATED"/>
    <property type="match status" value="1"/>
</dbReference>
<dbReference type="InterPro" id="IPR013797">
    <property type="entry name" value="Maltooligo_trehalose_synth_4"/>
</dbReference>
<dbReference type="RefSeq" id="WP_088993661.1">
    <property type="nucleotide sequence ID" value="NZ_LT607750.1"/>
</dbReference>